<dbReference type="AlphaFoldDB" id="A0A379C7Z0"/>
<dbReference type="InterPro" id="IPR010359">
    <property type="entry name" value="IrrE_HExxH"/>
</dbReference>
<dbReference type="Gene3D" id="1.10.10.2910">
    <property type="match status" value="1"/>
</dbReference>
<proteinExistence type="predicted"/>
<accession>A0A379C7Z0</accession>
<dbReference type="Proteomes" id="UP000255517">
    <property type="component" value="Unassembled WGS sequence"/>
</dbReference>
<name>A0A379C7Z0_9FIRM</name>
<dbReference type="STRING" id="1122949.GCA_000378725_01695"/>
<reference evidence="2 3" key="1">
    <citation type="submission" date="2018-06" db="EMBL/GenBank/DDBJ databases">
        <authorList>
            <consortium name="Pathogen Informatics"/>
            <person name="Doyle S."/>
        </authorList>
    </citation>
    <scope>NUCLEOTIDE SEQUENCE [LARGE SCALE GENOMIC DNA]</scope>
    <source>
        <strain evidence="2 3">NCTC13149</strain>
    </source>
</reference>
<evidence type="ECO:0000313" key="3">
    <source>
        <dbReference type="Proteomes" id="UP000255517"/>
    </source>
</evidence>
<dbReference type="EC" id="3.4.-.-" evidence="2"/>
<keyword evidence="2" id="KW-0378">Hydrolase</keyword>
<dbReference type="RefSeq" id="WP_026302334.1">
    <property type="nucleotide sequence ID" value="NZ_UGSZ01000001.1"/>
</dbReference>
<feature type="domain" description="IrrE N-terminal-like" evidence="1">
    <location>
        <begin position="41"/>
        <end position="150"/>
    </location>
</feature>
<dbReference type="EMBL" id="UGSZ01000001">
    <property type="protein sequence ID" value="SUB57756.1"/>
    <property type="molecule type" value="Genomic_DNA"/>
</dbReference>
<evidence type="ECO:0000259" key="1">
    <source>
        <dbReference type="Pfam" id="PF06114"/>
    </source>
</evidence>
<organism evidence="2 3">
    <name type="scientific">Peptoniphilus lacrimalis</name>
    <dbReference type="NCBI Taxonomy" id="33031"/>
    <lineage>
        <taxon>Bacteria</taxon>
        <taxon>Bacillati</taxon>
        <taxon>Bacillota</taxon>
        <taxon>Tissierellia</taxon>
        <taxon>Tissierellales</taxon>
        <taxon>Peptoniphilaceae</taxon>
        <taxon>Peptoniphilus</taxon>
    </lineage>
</organism>
<sequence>MNVLNYYLRYSVSMANYVYKKITYEERLLPIMVEDIIKYRPDIKIVKDDLLGLDGYSIYNKYTKKYIIALDDVNFDLSRQRFTLAHELGHIFLKHHTKYKYLNSYVKEKSANAFAGELLMPREIMYKTAKFPANYISGLYGVSCAAYKRRKEFLDEIDNFSKKNEDEKFLPFEDLIKYTKHSLFLNKYNLL</sequence>
<dbReference type="Pfam" id="PF06114">
    <property type="entry name" value="Peptidase_M78"/>
    <property type="match status" value="1"/>
</dbReference>
<evidence type="ECO:0000313" key="2">
    <source>
        <dbReference type="EMBL" id="SUB57756.1"/>
    </source>
</evidence>
<dbReference type="InterPro" id="IPR052345">
    <property type="entry name" value="Rad_response_metalloprotease"/>
</dbReference>
<dbReference type="GO" id="GO:0016787">
    <property type="term" value="F:hydrolase activity"/>
    <property type="evidence" value="ECO:0007669"/>
    <property type="project" value="UniProtKB-KW"/>
</dbReference>
<dbReference type="PANTHER" id="PTHR43236:SF2">
    <property type="entry name" value="BLL0069 PROTEIN"/>
    <property type="match status" value="1"/>
</dbReference>
<dbReference type="PANTHER" id="PTHR43236">
    <property type="entry name" value="ANTITOXIN HIGA1"/>
    <property type="match status" value="1"/>
</dbReference>
<gene>
    <name evidence="2" type="primary">immA</name>
    <name evidence="2" type="ORF">NCTC13149_01613</name>
</gene>
<protein>
    <submittedName>
        <fullName evidence="2">Metallopeptidase immA</fullName>
        <ecNumber evidence="2">3.4.-.-</ecNumber>
    </submittedName>
</protein>